<dbReference type="Gene3D" id="3.40.50.10210">
    <property type="match status" value="1"/>
</dbReference>
<dbReference type="GO" id="GO:0008939">
    <property type="term" value="F:nicotinate-nucleotide-dimethylbenzimidazole phosphoribosyltransferase activity"/>
    <property type="evidence" value="ECO:0007669"/>
    <property type="project" value="UniProtKB-UniRule"/>
</dbReference>
<dbReference type="FunFam" id="3.40.50.10210:FF:000001">
    <property type="entry name" value="Nicotinate-nucleotide--dimethylbenzimidazole phosphoribosyltransferase"/>
    <property type="match status" value="1"/>
</dbReference>
<protein>
    <recommendedName>
        <fullName evidence="5 11">Nicotinate-nucleotide--dimethylbenzimidazole phosphoribosyltransferase</fullName>
        <shortName evidence="11">NN:DBI PRT</shortName>
        <ecNumber evidence="4 11">2.4.2.21</ecNumber>
    </recommendedName>
    <alternativeName>
        <fullName evidence="9 11">N(1)-alpha-phosphoribosyltransferase</fullName>
    </alternativeName>
</protein>
<comment type="caution">
    <text evidence="12">The sequence shown here is derived from an EMBL/GenBank/DDBJ whole genome shotgun (WGS) entry which is preliminary data.</text>
</comment>
<dbReference type="NCBIfam" id="NF000996">
    <property type="entry name" value="PRK00105.1"/>
    <property type="match status" value="1"/>
</dbReference>
<dbReference type="EC" id="2.4.2.21" evidence="4 11"/>
<keyword evidence="13" id="KW-1185">Reference proteome</keyword>
<evidence type="ECO:0000313" key="13">
    <source>
        <dbReference type="Proteomes" id="UP000029585"/>
    </source>
</evidence>
<comment type="pathway">
    <text evidence="2 11">Nucleoside biosynthesis; alpha-ribazole biosynthesis; alpha-ribazole from 5,6-dimethylbenzimidazole: step 1/2.</text>
</comment>
<dbReference type="GO" id="GO:0009236">
    <property type="term" value="P:cobalamin biosynthetic process"/>
    <property type="evidence" value="ECO:0007669"/>
    <property type="project" value="UniProtKB-UniRule"/>
</dbReference>
<comment type="function">
    <text evidence="1 11">Catalyzes the synthesis of alpha-ribazole-5'-phosphate from nicotinate mononucleotide (NAMN) and 5,6-dimethylbenzimidazole (DMB).</text>
</comment>
<accession>A0A096B6B7</accession>
<gene>
    <name evidence="11" type="primary">cobT</name>
    <name evidence="12" type="ORF">HMPREF9460_02375</name>
</gene>
<dbReference type="eggNOG" id="COG2038">
    <property type="taxonomic scope" value="Bacteria"/>
</dbReference>
<dbReference type="PATRIC" id="fig|742738.3.peg.2442"/>
<evidence type="ECO:0000256" key="1">
    <source>
        <dbReference type="ARBA" id="ARBA00002197"/>
    </source>
</evidence>
<keyword evidence="7 11" id="KW-0328">Glycosyltransferase</keyword>
<keyword evidence="6 11" id="KW-0169">Cobalamin biosynthesis</keyword>
<dbReference type="EMBL" id="ADLO01000072">
    <property type="protein sequence ID" value="KGF54953.1"/>
    <property type="molecule type" value="Genomic_DNA"/>
</dbReference>
<dbReference type="UniPathway" id="UPA00061">
    <property type="reaction ID" value="UER00516"/>
</dbReference>
<evidence type="ECO:0000256" key="5">
    <source>
        <dbReference type="ARBA" id="ARBA00015486"/>
    </source>
</evidence>
<proteinExistence type="inferred from homology"/>
<dbReference type="InterPro" id="IPR023195">
    <property type="entry name" value="Nict_dMeBzImd_PRibTrfase_N"/>
</dbReference>
<dbReference type="NCBIfam" id="TIGR03160">
    <property type="entry name" value="cobT_DBIPRT"/>
    <property type="match status" value="1"/>
</dbReference>
<comment type="similarity">
    <text evidence="3 11">Belongs to the CobT family.</text>
</comment>
<dbReference type="HAMAP" id="MF_00230">
    <property type="entry name" value="CobT"/>
    <property type="match status" value="1"/>
</dbReference>
<keyword evidence="8 11" id="KW-0808">Transferase</keyword>
<evidence type="ECO:0000256" key="9">
    <source>
        <dbReference type="ARBA" id="ARBA00030686"/>
    </source>
</evidence>
<evidence type="ECO:0000256" key="2">
    <source>
        <dbReference type="ARBA" id="ARBA00005049"/>
    </source>
</evidence>
<evidence type="ECO:0000256" key="3">
    <source>
        <dbReference type="ARBA" id="ARBA00007110"/>
    </source>
</evidence>
<dbReference type="PANTHER" id="PTHR43463:SF1">
    <property type="entry name" value="NICOTINATE-NUCLEOTIDE--DIMETHYLBENZIMIDAZOLE PHOSPHORIBOSYLTRANSFERASE"/>
    <property type="match status" value="1"/>
</dbReference>
<sequence length="352" mass="35948">MTLDQVIAGITPADTAAMERAKARWDSIAKPLGSLGALEEAVIRIAGMTGSADVDISKRAVVVMCADNGVVAQGVTQTGQEVTAIVAENMSTGDTSVCAMARSAGAEVVPVDIGTAVPLTGARIVQRCVRRGTADMTRGPAMSREEAVQAVLTGVETARELCAGGVHLLATGEMGIGNTTTSSAVAAVLLGQEPVVMTGRGAGLSDAGLQKKIHAIETAVAVNRPDPADVLDVLHKVGGLDIAGLAGVFLGGALCHTPVLVDGFISSVAALVAARLCPACKDYMLGSHASEEPASRLVLSELGLRPFLYAGMRLGEGTGAVAVMPLLDMGLAVYREMATFEDTNIEAYQPLG</sequence>
<feature type="active site" description="Proton acceptor" evidence="11">
    <location>
        <position position="316"/>
    </location>
</feature>
<dbReference type="SUPFAM" id="SSF52733">
    <property type="entry name" value="Nicotinate mononucleotide:5,6-dimethylbenzimidazole phosphoribosyltransferase (CobT)"/>
    <property type="match status" value="1"/>
</dbReference>
<evidence type="ECO:0000313" key="12">
    <source>
        <dbReference type="EMBL" id="KGF54953.1"/>
    </source>
</evidence>
<dbReference type="Gene3D" id="1.10.1610.10">
    <property type="match status" value="1"/>
</dbReference>
<evidence type="ECO:0000256" key="6">
    <source>
        <dbReference type="ARBA" id="ARBA00022573"/>
    </source>
</evidence>
<reference evidence="12 13" key="1">
    <citation type="submission" date="2011-08" db="EMBL/GenBank/DDBJ databases">
        <title>The Genome Sequence of Clostridium orbiscindens 1_3_50AFAA.</title>
        <authorList>
            <consortium name="The Broad Institute Genome Sequencing Platform"/>
            <person name="Earl A."/>
            <person name="Ward D."/>
            <person name="Feldgarden M."/>
            <person name="Gevers D."/>
            <person name="Daigneault M."/>
            <person name="Strauss J."/>
            <person name="Allen-Vercoe E."/>
            <person name="Young S.K."/>
            <person name="Zeng Q."/>
            <person name="Gargeya S."/>
            <person name="Fitzgerald M."/>
            <person name="Haas B."/>
            <person name="Abouelleil A."/>
            <person name="Alvarado L."/>
            <person name="Arachchi H.M."/>
            <person name="Berlin A."/>
            <person name="Brown A."/>
            <person name="Chapman S.B."/>
            <person name="Chen Z."/>
            <person name="Dunbar C."/>
            <person name="Freedman E."/>
            <person name="Gearin G."/>
            <person name="Gellesch M."/>
            <person name="Goldberg J."/>
            <person name="Griggs A."/>
            <person name="Gujja S."/>
            <person name="Heiman D."/>
            <person name="Howarth C."/>
            <person name="Larson L."/>
            <person name="Lui A."/>
            <person name="MacDonald P.J.P."/>
            <person name="Montmayeur A."/>
            <person name="Murphy C."/>
            <person name="Neiman D."/>
            <person name="Pearson M."/>
            <person name="Priest M."/>
            <person name="Roberts A."/>
            <person name="Saif S."/>
            <person name="Shea T."/>
            <person name="Shenoy N."/>
            <person name="Sisk P."/>
            <person name="Stolte C."/>
            <person name="Sykes S."/>
            <person name="Wortman J."/>
            <person name="Nusbaum C."/>
            <person name="Birren B."/>
        </authorList>
    </citation>
    <scope>NUCLEOTIDE SEQUENCE [LARGE SCALE GENOMIC DNA]</scope>
    <source>
        <strain evidence="12 13">1_3_50AFAA</strain>
    </source>
</reference>
<dbReference type="InterPro" id="IPR036087">
    <property type="entry name" value="Nict_dMeBzImd_PRibTrfase_sf"/>
</dbReference>
<dbReference type="InterPro" id="IPR017846">
    <property type="entry name" value="Nict_dMeBzImd_PRibTrfase_bact"/>
</dbReference>
<organism evidence="12 13">
    <name type="scientific">Flavonifractor plautii 1_3_50AFAA</name>
    <dbReference type="NCBI Taxonomy" id="742738"/>
    <lineage>
        <taxon>Bacteria</taxon>
        <taxon>Bacillati</taxon>
        <taxon>Bacillota</taxon>
        <taxon>Clostridia</taxon>
        <taxon>Eubacteriales</taxon>
        <taxon>Oscillospiraceae</taxon>
        <taxon>Flavonifractor</taxon>
    </lineage>
</organism>
<dbReference type="Pfam" id="PF02277">
    <property type="entry name" value="DBI_PRT"/>
    <property type="match status" value="1"/>
</dbReference>
<evidence type="ECO:0000256" key="8">
    <source>
        <dbReference type="ARBA" id="ARBA00022679"/>
    </source>
</evidence>
<dbReference type="RefSeq" id="WP_044941380.1">
    <property type="nucleotide sequence ID" value="NZ_KN174163.1"/>
</dbReference>
<evidence type="ECO:0000256" key="4">
    <source>
        <dbReference type="ARBA" id="ARBA00011991"/>
    </source>
</evidence>
<name>A0A096B6B7_FLAPL</name>
<dbReference type="InterPro" id="IPR003200">
    <property type="entry name" value="Nict_dMeBzImd_PRibTrfase"/>
</dbReference>
<evidence type="ECO:0000256" key="7">
    <source>
        <dbReference type="ARBA" id="ARBA00022676"/>
    </source>
</evidence>
<evidence type="ECO:0000256" key="10">
    <source>
        <dbReference type="ARBA" id="ARBA00047340"/>
    </source>
</evidence>
<comment type="catalytic activity">
    <reaction evidence="10 11">
        <text>5,6-dimethylbenzimidazole + nicotinate beta-D-ribonucleotide = alpha-ribazole 5'-phosphate + nicotinate + H(+)</text>
        <dbReference type="Rhea" id="RHEA:11196"/>
        <dbReference type="ChEBI" id="CHEBI:15378"/>
        <dbReference type="ChEBI" id="CHEBI:15890"/>
        <dbReference type="ChEBI" id="CHEBI:32544"/>
        <dbReference type="ChEBI" id="CHEBI:57502"/>
        <dbReference type="ChEBI" id="CHEBI:57918"/>
        <dbReference type="EC" id="2.4.2.21"/>
    </reaction>
</comment>
<dbReference type="CDD" id="cd02439">
    <property type="entry name" value="DMB-PRT_CobT"/>
    <property type="match status" value="1"/>
</dbReference>
<evidence type="ECO:0000256" key="11">
    <source>
        <dbReference type="HAMAP-Rule" id="MF_00230"/>
    </source>
</evidence>
<dbReference type="Proteomes" id="UP000029585">
    <property type="component" value="Unassembled WGS sequence"/>
</dbReference>
<dbReference type="AlphaFoldDB" id="A0A096B6B7"/>
<dbReference type="PANTHER" id="PTHR43463">
    <property type="entry name" value="NICOTINATE-NUCLEOTIDE--DIMETHYLBENZIMIDAZOLE PHOSPHORIBOSYLTRANSFERASE"/>
    <property type="match status" value="1"/>
</dbReference>
<dbReference type="HOGENOM" id="CLU_002982_0_0_9"/>